<sequence>MSFTANELASDLNFFRTILGFSREMVAGYAENPRMSSIFASQQRWLMAQAGFALHYGGIDGEQRGIYVRRFVDYVLKHEIASHNTAISFIHEMLAYRYLRYLSDSPDRRVRPMEPTETAIENFAKWFHIHLAVLDSLDGGMRAMTFAERPEIVAAMQPAIAAGILANDKVRHPGETFDLFTWANSGGVMMDYLISRIGTFDPTAAKTTIDPISFSDICDRFLISRTHVKRLMSKASAMGSVGWTGTPGKSDFWLSRGFIQEYWDYQAEKFAIIAAVWEESIGAQPEPAPMGGQRLTSAAL</sequence>
<evidence type="ECO:0000313" key="1">
    <source>
        <dbReference type="EMBL" id="AYG59721.1"/>
    </source>
</evidence>
<dbReference type="OrthoDB" id="7875733at2"/>
<dbReference type="EMBL" id="CP032694">
    <property type="protein sequence ID" value="AYG59721.1"/>
    <property type="molecule type" value="Genomic_DNA"/>
</dbReference>
<dbReference type="AlphaFoldDB" id="A0A387FV48"/>
<gene>
    <name evidence="1" type="ORF">CCGE525_13595</name>
</gene>
<name>A0A387FV48_9HYPH</name>
<dbReference type="KEGG" id="rjg:CCGE525_13595"/>
<evidence type="ECO:0000313" key="2">
    <source>
        <dbReference type="Proteomes" id="UP000282195"/>
    </source>
</evidence>
<organism evidence="1 2">
    <name type="scientific">Rhizobium jaguaris</name>
    <dbReference type="NCBI Taxonomy" id="1312183"/>
    <lineage>
        <taxon>Bacteria</taxon>
        <taxon>Pseudomonadati</taxon>
        <taxon>Pseudomonadota</taxon>
        <taxon>Alphaproteobacteria</taxon>
        <taxon>Hyphomicrobiales</taxon>
        <taxon>Rhizobiaceae</taxon>
        <taxon>Rhizobium/Agrobacterium group</taxon>
        <taxon>Rhizobium</taxon>
    </lineage>
</organism>
<proteinExistence type="predicted"/>
<keyword evidence="2" id="KW-1185">Reference proteome</keyword>
<protein>
    <submittedName>
        <fullName evidence="1">Uncharacterized protein</fullName>
    </submittedName>
</protein>
<accession>A0A387FV48</accession>
<dbReference type="Proteomes" id="UP000282195">
    <property type="component" value="Chromosome"/>
</dbReference>
<dbReference type="RefSeq" id="WP_120704727.1">
    <property type="nucleotide sequence ID" value="NZ_CP032694.1"/>
</dbReference>
<reference evidence="1 2" key="1">
    <citation type="submission" date="2018-10" db="EMBL/GenBank/DDBJ databases">
        <title>Rhizobium etli, R. leguminosarum and a new Rhizobium genospecies from Phaseolus dumosus.</title>
        <authorList>
            <person name="Ramirez-Puebla S.T."/>
            <person name="Rogel-Hernandez M.A."/>
            <person name="Guerrero G."/>
            <person name="Ormeno-Orrillo E."/>
            <person name="Martinez-Romero J.C."/>
            <person name="Negrete-Yankelevich S."/>
            <person name="Martinez-Romero E."/>
        </authorList>
    </citation>
    <scope>NUCLEOTIDE SEQUENCE [LARGE SCALE GENOMIC DNA]</scope>
    <source>
        <strain evidence="1 2">CCGE525</strain>
    </source>
</reference>